<evidence type="ECO:0000313" key="2">
    <source>
        <dbReference type="Proteomes" id="UP000398217"/>
    </source>
</evidence>
<sequence>MKKYLFTLTMASFALFSCEKWTEMESKAEDFENVAINDLTEKRDKFKWIAEAERTEENKQVLEAYWAQLREYKKKTWLNGGEAVGQKPMVYFWYSGGFWTSQKGVAKTWLQSIPDSVSCISLWGGLGGKRPSDITENMKKDLEIFHKKGSAVLMCWQTPSVGTALPGKKDGSVDGYRYFRKKYPFETHYKKWPEIYARELSRYIIALGLDGYDVDWETCGDHGAVNPEGTPLMMPDNNYENIGNFVKEMAKYFGPVGEHHHVKTQADRETNLRNLFDATTQGFDPNEKEFIDEFKPYLADDYYKKRYYFCADVPCDVPSIFGVNSQIPISIENNDFAIYFDKHFMQDYTANGVNMSGRRPPMLGGPHYNSTSANYQAGNYKVLERKAHDVKAGKVWGIGAYHGQTDFDITHDNNEQFKEYLKNNNISRKYLHYAWTREAIRIADPRPTYANYKELAPYIVTP</sequence>
<dbReference type="Gene3D" id="3.20.20.80">
    <property type="entry name" value="Glycosidases"/>
    <property type="match status" value="1"/>
</dbReference>
<evidence type="ECO:0000313" key="1">
    <source>
        <dbReference type="EMBL" id="GET44926.1"/>
    </source>
</evidence>
<dbReference type="OrthoDB" id="1150676at2"/>
<dbReference type="SUPFAM" id="SSF51445">
    <property type="entry name" value="(Trans)glycosidases"/>
    <property type="match status" value="1"/>
</dbReference>
<reference evidence="2" key="1">
    <citation type="journal article" date="2020" name="Int. J. Syst. Evol. Microbiol.">
        <title>Capnocytophaga felis sp. nov. isolated from the feline oral cavity.</title>
        <authorList>
            <person name="Suzuki M."/>
            <person name="Umeda K."/>
            <person name="Kimura M."/>
            <person name="Imaoka K."/>
            <person name="Morikawa S."/>
            <person name="Maeda K."/>
        </authorList>
    </citation>
    <scope>NUCLEOTIDE SEQUENCE [LARGE SCALE GENOMIC DNA]</scope>
    <source>
        <strain evidence="2">KC07070</strain>
    </source>
</reference>
<dbReference type="Proteomes" id="UP000398217">
    <property type="component" value="Unassembled WGS sequence"/>
</dbReference>
<dbReference type="AlphaFoldDB" id="A0A5M4B6W3"/>
<proteinExistence type="predicted"/>
<dbReference type="RefSeq" id="WP_155283627.1">
    <property type="nucleotide sequence ID" value="NZ_BLBC01000004.1"/>
</dbReference>
<accession>A0A5M4B6W3</accession>
<comment type="caution">
    <text evidence="1">The sequence shown here is derived from an EMBL/GenBank/DDBJ whole genome shotgun (WGS) entry which is preliminary data.</text>
</comment>
<gene>
    <name evidence="1" type="ORF">RCZ01_02280</name>
</gene>
<dbReference type="InterPro" id="IPR017853">
    <property type="entry name" value="GH"/>
</dbReference>
<dbReference type="PROSITE" id="PS51257">
    <property type="entry name" value="PROKAR_LIPOPROTEIN"/>
    <property type="match status" value="1"/>
</dbReference>
<organism evidence="1 2">
    <name type="scientific">Capnocytophaga felis</name>
    <dbReference type="NCBI Taxonomy" id="2267611"/>
    <lineage>
        <taxon>Bacteria</taxon>
        <taxon>Pseudomonadati</taxon>
        <taxon>Bacteroidota</taxon>
        <taxon>Flavobacteriia</taxon>
        <taxon>Flavobacteriales</taxon>
        <taxon>Flavobacteriaceae</taxon>
        <taxon>Capnocytophaga</taxon>
    </lineage>
</organism>
<keyword evidence="2" id="KW-1185">Reference proteome</keyword>
<protein>
    <submittedName>
        <fullName evidence="1">Uncharacterized protein</fullName>
    </submittedName>
</protein>
<name>A0A5M4B6W3_9FLAO</name>
<dbReference type="EMBL" id="BLBC01000004">
    <property type="protein sequence ID" value="GET44926.1"/>
    <property type="molecule type" value="Genomic_DNA"/>
</dbReference>